<evidence type="ECO:0000313" key="2">
    <source>
        <dbReference type="Proteomes" id="UP001162992"/>
    </source>
</evidence>
<organism evidence="1 2">
    <name type="scientific">Diphasiastrum complanatum</name>
    <name type="common">Issler's clubmoss</name>
    <name type="synonym">Lycopodium complanatum</name>
    <dbReference type="NCBI Taxonomy" id="34168"/>
    <lineage>
        <taxon>Eukaryota</taxon>
        <taxon>Viridiplantae</taxon>
        <taxon>Streptophyta</taxon>
        <taxon>Embryophyta</taxon>
        <taxon>Tracheophyta</taxon>
        <taxon>Lycopodiopsida</taxon>
        <taxon>Lycopodiales</taxon>
        <taxon>Lycopodiaceae</taxon>
        <taxon>Lycopodioideae</taxon>
        <taxon>Diphasiastrum</taxon>
    </lineage>
</organism>
<dbReference type="Proteomes" id="UP001162992">
    <property type="component" value="Chromosome 5"/>
</dbReference>
<accession>A0ACC2DPS5</accession>
<dbReference type="EMBL" id="CM055096">
    <property type="protein sequence ID" value="KAJ7556287.1"/>
    <property type="molecule type" value="Genomic_DNA"/>
</dbReference>
<comment type="caution">
    <text evidence="1">The sequence shown here is derived from an EMBL/GenBank/DDBJ whole genome shotgun (WGS) entry which is preliminary data.</text>
</comment>
<protein>
    <submittedName>
        <fullName evidence="1">Uncharacterized protein</fullName>
    </submittedName>
</protein>
<reference evidence="2" key="1">
    <citation type="journal article" date="2024" name="Proc. Natl. Acad. Sci. U.S.A.">
        <title>Extraordinary preservation of gene collinearity over three hundred million years revealed in homosporous lycophytes.</title>
        <authorList>
            <person name="Li C."/>
            <person name="Wickell D."/>
            <person name="Kuo L.Y."/>
            <person name="Chen X."/>
            <person name="Nie B."/>
            <person name="Liao X."/>
            <person name="Peng D."/>
            <person name="Ji J."/>
            <person name="Jenkins J."/>
            <person name="Williams M."/>
            <person name="Shu S."/>
            <person name="Plott C."/>
            <person name="Barry K."/>
            <person name="Rajasekar S."/>
            <person name="Grimwood J."/>
            <person name="Han X."/>
            <person name="Sun S."/>
            <person name="Hou Z."/>
            <person name="He W."/>
            <person name="Dai G."/>
            <person name="Sun C."/>
            <person name="Schmutz J."/>
            <person name="Leebens-Mack J.H."/>
            <person name="Li F.W."/>
            <person name="Wang L."/>
        </authorList>
    </citation>
    <scope>NUCLEOTIDE SEQUENCE [LARGE SCALE GENOMIC DNA]</scope>
    <source>
        <strain evidence="2">cv. PW_Plant_1</strain>
    </source>
</reference>
<gene>
    <name evidence="1" type="ORF">O6H91_05G077700</name>
</gene>
<keyword evidence="2" id="KW-1185">Reference proteome</keyword>
<proteinExistence type="predicted"/>
<evidence type="ECO:0000313" key="1">
    <source>
        <dbReference type="EMBL" id="KAJ7556287.1"/>
    </source>
</evidence>
<name>A0ACC2DPS5_DIPCM</name>
<sequence>MSTVSALGNRTLEQLKVPELKEELRKRGILPKGLKKELVERLEQALREEAQVGNFSVQYVPEDFSENAANVSETQEDVFHASKPQEDAPDVSKTQKDAPHASEPQEDASQVAVDSGPLQENSFSNVDNVEIEIHSEPELSAVHPQFLADEVKLESPLAENLTKAEEMKTSHPVPMEGESVKAICLAEERKTADETSLLVTTGFEIASSADMETDVIVQSVPGFSHDSDLLPGTLCEAGFQSHPQLSACQVSVNLHQMGNSIEKLGQDVKVDQTGLDLMQIQGCNELMEVQSVSPLEDAGEEGSSLLPSSMHPESKQIAEPSQLIADDTPVVVKASIEMSSDHGKMDLSSAGTNVSRISEPLVLDSELLAETFEERLVKPFESVETVESLIPEEITMEDKSVETLISEQTFMEDKTVNEKSLVISESNIAKLDTLTEAVPGVLESASGEAFGGGIRTQKDEITFAREDRFVEPRKHFEEKVRSREGLDIRMKDNEIKRSDREAPRDKRELLRSRLSQEGIAKVKEEVEKARPKDRGRGESGFRRTESRVKRDSVEEKVELQTVKEELGGKGYLRQGDDQLKVRDIKPMDVDSDVSTGLKRRESDEDSRQVEPLKRQRRWNSGNTLKTDSDVKPLSKSMMTEREKDIIPYVKPLTGNDSSLPASMLSPASSRGSKPTSKGLVPGGPDQQFGSRHASYASKTDDASNGESLQKRIVPAPTRSATTSLRIDRFLRPFTLNAVKELLAQTGTYQEFWMDHIKSHCYVTYSTVEEAIATRNALYNLQWPSAGGKMLVAEFVDPDEVKDKCKSAVDKPNATAVTTPCAAASLNDQISPSSAGRLPTFGLPPPPPPQREKATSPPKKEQEPAIPTLDDLFKKTRAKPHIYYLPLTEEQVTTKLARSKASISKLTTRL</sequence>